<evidence type="ECO:0000313" key="6">
    <source>
        <dbReference type="EMBL" id="MBE1515767.1"/>
    </source>
</evidence>
<name>A0ABR9J9U3_9MICC</name>
<dbReference type="Proteomes" id="UP000636579">
    <property type="component" value="Unassembled WGS sequence"/>
</dbReference>
<dbReference type="PANTHER" id="PTHR45947">
    <property type="entry name" value="SULFOQUINOVOSYL TRANSFERASE SQD2"/>
    <property type="match status" value="1"/>
</dbReference>
<sequence length="729" mass="80895">MKMLENLPIPGFVADPEWGNRWNIGNNQGVIVYLDSSGNLVVNKDSKFTLHTVLNATTSDLEKLPRGRGVSVLSGSAYTASLNAHSLDGVRAQLAIHEFNVTGALVNRTLVSNLDRVLFVSTSQTTHLAVSVRTVGQGSVTLRGLEFNPAVTNKAEPGVHKHGKVVEPGYKSRPTARDAHVWLLPVRQALYNDTPLSALMNKKDALEACAALLEGGHFLEVKEIVRRLDLYGDLTTSQLRKVFWHARRTGYLQHAVSTLDEIVIKSRNSKDEVARNLLREELDFQKDPWSVLDKLDTIDAYDPNGPVLHMVGKSLPERQTGYTLRTKYTTEALANAGIKSVVAVQGGGNFDIDILETQRREHAGVSTVIFPGLPKNKAPRASWMKENSKHLFDLVKREKPSVIHAHSDFVNGVLATCVGEATGVPVVYESRGFWEETWLSRIARAQNWENTDHIIRMYGAPELYSLRRDTERRVRERADRVITLAKTMQDFILSESPGMIKSDKISLARNAVDPKEFPVEISSRGLKSNLGISSESTVIGYISSIVEYEGIETLINAFSMLSQKSQTSLVIVGDGPHLNSLRRYVESRNIKDVVFTGRVPHEDILSYYHTIDIFVVPRRRTTVTELVTPLKPFEAFSTGRAVVMSDVAALAEIAEDSGGAARTFRADDAQSLRSVLEDLLDAPGERARMGEQGAKWIRSERSWESNVAIYSSVYAALRKPSTTRGASKW</sequence>
<dbReference type="InterPro" id="IPR001296">
    <property type="entry name" value="Glyco_trans_1"/>
</dbReference>
<dbReference type="RefSeq" id="WP_192592562.1">
    <property type="nucleotide sequence ID" value="NZ_JADBEE010000002.1"/>
</dbReference>
<evidence type="ECO:0000259" key="5">
    <source>
        <dbReference type="Pfam" id="PF13579"/>
    </source>
</evidence>
<dbReference type="Gene3D" id="3.40.50.2000">
    <property type="entry name" value="Glycogen Phosphorylase B"/>
    <property type="match status" value="2"/>
</dbReference>
<dbReference type="CDD" id="cd03794">
    <property type="entry name" value="GT4_WbuB-like"/>
    <property type="match status" value="1"/>
</dbReference>
<proteinExistence type="predicted"/>
<dbReference type="InterPro" id="IPR050194">
    <property type="entry name" value="Glycosyltransferase_grp1"/>
</dbReference>
<keyword evidence="3" id="KW-0808">Transferase</keyword>
<evidence type="ECO:0000256" key="2">
    <source>
        <dbReference type="ARBA" id="ARBA00022676"/>
    </source>
</evidence>
<evidence type="ECO:0000256" key="3">
    <source>
        <dbReference type="ARBA" id="ARBA00022679"/>
    </source>
</evidence>
<dbReference type="SUPFAM" id="SSF53756">
    <property type="entry name" value="UDP-Glycosyltransferase/glycogen phosphorylase"/>
    <property type="match status" value="1"/>
</dbReference>
<keyword evidence="2" id="KW-0328">Glycosyltransferase</keyword>
<reference evidence="6 7" key="1">
    <citation type="submission" date="2020-10" db="EMBL/GenBank/DDBJ databases">
        <title>Sequencing the genomes of 1000 actinobacteria strains.</title>
        <authorList>
            <person name="Klenk H.-P."/>
        </authorList>
    </citation>
    <scope>NUCLEOTIDE SEQUENCE [LARGE SCALE GENOMIC DNA]</scope>
    <source>
        <strain evidence="6 7">DSM 15474</strain>
    </source>
</reference>
<evidence type="ECO:0000259" key="4">
    <source>
        <dbReference type="Pfam" id="PF00534"/>
    </source>
</evidence>
<keyword evidence="7" id="KW-1185">Reference proteome</keyword>
<dbReference type="InterPro" id="IPR028098">
    <property type="entry name" value="Glyco_trans_4-like_N"/>
</dbReference>
<dbReference type="PANTHER" id="PTHR45947:SF3">
    <property type="entry name" value="SULFOQUINOVOSYL TRANSFERASE SQD2"/>
    <property type="match status" value="1"/>
</dbReference>
<feature type="domain" description="Glycosyltransferase subfamily 4-like N-terminal" evidence="5">
    <location>
        <begin position="321"/>
        <end position="492"/>
    </location>
</feature>
<comment type="caution">
    <text evidence="6">The sequence shown here is derived from an EMBL/GenBank/DDBJ whole genome shotgun (WGS) entry which is preliminary data.</text>
</comment>
<protein>
    <recommendedName>
        <fullName evidence="1">D-inositol 3-phosphate glycosyltransferase</fullName>
    </recommendedName>
</protein>
<feature type="domain" description="Glycosyl transferase family 1" evidence="4">
    <location>
        <begin position="529"/>
        <end position="696"/>
    </location>
</feature>
<organism evidence="6 7">
    <name type="scientific">Nesterenkonia halotolerans</name>
    <dbReference type="NCBI Taxonomy" id="225325"/>
    <lineage>
        <taxon>Bacteria</taxon>
        <taxon>Bacillati</taxon>
        <taxon>Actinomycetota</taxon>
        <taxon>Actinomycetes</taxon>
        <taxon>Micrococcales</taxon>
        <taxon>Micrococcaceae</taxon>
        <taxon>Nesterenkonia</taxon>
    </lineage>
</organism>
<evidence type="ECO:0000256" key="1">
    <source>
        <dbReference type="ARBA" id="ARBA00021292"/>
    </source>
</evidence>
<accession>A0ABR9J9U3</accession>
<dbReference type="Pfam" id="PF13579">
    <property type="entry name" value="Glyco_trans_4_4"/>
    <property type="match status" value="1"/>
</dbReference>
<dbReference type="EMBL" id="JADBEE010000002">
    <property type="protein sequence ID" value="MBE1515767.1"/>
    <property type="molecule type" value="Genomic_DNA"/>
</dbReference>
<dbReference type="Pfam" id="PF00534">
    <property type="entry name" value="Glycos_transf_1"/>
    <property type="match status" value="1"/>
</dbReference>
<gene>
    <name evidence="6" type="ORF">H4W26_002559</name>
</gene>
<evidence type="ECO:0000313" key="7">
    <source>
        <dbReference type="Proteomes" id="UP000636579"/>
    </source>
</evidence>